<dbReference type="PANTHER" id="PTHR23349">
    <property type="entry name" value="BASIC HELIX-LOOP-HELIX TRANSCRIPTION FACTOR, TWIST"/>
    <property type="match status" value="1"/>
</dbReference>
<dbReference type="AlphaFoldDB" id="A0A6P7U4P4"/>
<dbReference type="PANTHER" id="PTHR23349:SF63">
    <property type="entry name" value="FER3-LIKE PROTEIN"/>
    <property type="match status" value="1"/>
</dbReference>
<dbReference type="RefSeq" id="XP_029655901.1">
    <property type="nucleotide sequence ID" value="XM_029800041.1"/>
</dbReference>
<evidence type="ECO:0000313" key="2">
    <source>
        <dbReference type="Proteomes" id="UP000515154"/>
    </source>
</evidence>
<organism evidence="2 3">
    <name type="scientific">Octopus sinensis</name>
    <name type="common">East Asian common octopus</name>
    <dbReference type="NCBI Taxonomy" id="2607531"/>
    <lineage>
        <taxon>Eukaryota</taxon>
        <taxon>Metazoa</taxon>
        <taxon>Spiralia</taxon>
        <taxon>Lophotrochozoa</taxon>
        <taxon>Mollusca</taxon>
        <taxon>Cephalopoda</taxon>
        <taxon>Coleoidea</taxon>
        <taxon>Octopodiformes</taxon>
        <taxon>Octopoda</taxon>
        <taxon>Incirrata</taxon>
        <taxon>Octopodidae</taxon>
        <taxon>Octopus</taxon>
    </lineage>
</organism>
<proteinExistence type="predicted"/>
<dbReference type="Proteomes" id="UP000515154">
    <property type="component" value="Unplaced"/>
</dbReference>
<dbReference type="SMART" id="SM00353">
    <property type="entry name" value="HLH"/>
    <property type="match status" value="1"/>
</dbReference>
<accession>A0A6P7U4P4</accession>
<evidence type="ECO:0000259" key="1">
    <source>
        <dbReference type="PROSITE" id="PS50888"/>
    </source>
</evidence>
<evidence type="ECO:0000313" key="3">
    <source>
        <dbReference type="RefSeq" id="XP_029655901.1"/>
    </source>
</evidence>
<feature type="domain" description="BHLH" evidence="1">
    <location>
        <begin position="123"/>
        <end position="175"/>
    </location>
</feature>
<reference evidence="3" key="1">
    <citation type="submission" date="2025-08" db="UniProtKB">
        <authorList>
            <consortium name="RefSeq"/>
        </authorList>
    </citation>
    <scope>IDENTIFICATION</scope>
</reference>
<dbReference type="PROSITE" id="PS50888">
    <property type="entry name" value="BHLH"/>
    <property type="match status" value="1"/>
</dbReference>
<dbReference type="GO" id="GO:0046983">
    <property type="term" value="F:protein dimerization activity"/>
    <property type="evidence" value="ECO:0007669"/>
    <property type="project" value="InterPro"/>
</dbReference>
<name>A0A6P7U4P4_9MOLL</name>
<dbReference type="InterPro" id="IPR011598">
    <property type="entry name" value="bHLH_dom"/>
</dbReference>
<protein>
    <submittedName>
        <fullName evidence="3">Protein lin-32-like</fullName>
    </submittedName>
</protein>
<sequence length="194" mass="23291">MIKKNMDEYGWNDYRQNVDQHHQENSIYFPSAIDFSENENAIEKHQAEFLTDFHPDLTYQKMPHIEGNLQYYGEGQYNFPVDEYPQQAYIPEPVHSISNNSGFGSDCLFEKKKPKRKRMQNSIQRKAANQRERKRMFSLNQAFDQLRDLIPKFSYEKKLSRIDTLRLSIFYIMILYKINTNEQLPIDLDELRLH</sequence>
<gene>
    <name evidence="3" type="primary">LOC115229730</name>
</gene>
<dbReference type="GO" id="GO:0000977">
    <property type="term" value="F:RNA polymerase II transcription regulatory region sequence-specific DNA binding"/>
    <property type="evidence" value="ECO:0007669"/>
    <property type="project" value="TreeGrafter"/>
</dbReference>
<keyword evidence="2" id="KW-1185">Reference proteome</keyword>
<dbReference type="GO" id="GO:0000981">
    <property type="term" value="F:DNA-binding transcription factor activity, RNA polymerase II-specific"/>
    <property type="evidence" value="ECO:0007669"/>
    <property type="project" value="TreeGrafter"/>
</dbReference>
<dbReference type="SUPFAM" id="SSF47459">
    <property type="entry name" value="HLH, helix-loop-helix DNA-binding domain"/>
    <property type="match status" value="1"/>
</dbReference>
<dbReference type="InterPro" id="IPR036638">
    <property type="entry name" value="HLH_DNA-bd_sf"/>
</dbReference>
<dbReference type="InterPro" id="IPR050283">
    <property type="entry name" value="E-box_TF_Regulators"/>
</dbReference>
<dbReference type="Pfam" id="PF00010">
    <property type="entry name" value="HLH"/>
    <property type="match status" value="1"/>
</dbReference>
<dbReference type="KEGG" id="osn:115229730"/>
<dbReference type="GO" id="GO:0032502">
    <property type="term" value="P:developmental process"/>
    <property type="evidence" value="ECO:0007669"/>
    <property type="project" value="TreeGrafter"/>
</dbReference>
<dbReference type="Gene3D" id="4.10.280.10">
    <property type="entry name" value="Helix-loop-helix DNA-binding domain"/>
    <property type="match status" value="1"/>
</dbReference>